<dbReference type="RefSeq" id="WP_131569779.1">
    <property type="nucleotide sequence ID" value="NZ_JAINFK010000006.1"/>
</dbReference>
<dbReference type="EMBL" id="SJST01000005">
    <property type="protein sequence ID" value="TCD13482.1"/>
    <property type="molecule type" value="Genomic_DNA"/>
</dbReference>
<accession>A0A4R0P8U7</accession>
<dbReference type="PROSITE" id="PS51186">
    <property type="entry name" value="GNAT"/>
    <property type="match status" value="1"/>
</dbReference>
<keyword evidence="1 5" id="KW-0808">Transferase</keyword>
<dbReference type="Proteomes" id="UP000291301">
    <property type="component" value="Unassembled WGS sequence"/>
</dbReference>
<keyword evidence="6" id="KW-1185">Reference proteome</keyword>
<dbReference type="GO" id="GO:0005737">
    <property type="term" value="C:cytoplasm"/>
    <property type="evidence" value="ECO:0007669"/>
    <property type="project" value="TreeGrafter"/>
</dbReference>
<proteinExistence type="inferred from homology"/>
<comment type="caution">
    <text evidence="5">The sequence shown here is derived from an EMBL/GenBank/DDBJ whole genome shotgun (WGS) entry which is preliminary data.</text>
</comment>
<name>A0A4R0P8U7_9HYPH</name>
<evidence type="ECO:0000256" key="1">
    <source>
        <dbReference type="ARBA" id="ARBA00022679"/>
    </source>
</evidence>
<evidence type="ECO:0000256" key="2">
    <source>
        <dbReference type="ARBA" id="ARBA00023315"/>
    </source>
</evidence>
<dbReference type="Gene3D" id="3.40.630.30">
    <property type="match status" value="1"/>
</dbReference>
<dbReference type="OrthoDB" id="9801669at2"/>
<comment type="similarity">
    <text evidence="3">Belongs to the acetyltransferase family. RimJ subfamily.</text>
</comment>
<evidence type="ECO:0000313" key="5">
    <source>
        <dbReference type="EMBL" id="TCD13482.1"/>
    </source>
</evidence>
<reference evidence="5 6" key="1">
    <citation type="journal article" date="2015" name="Antonie Van Leeuwenhoek">
        <title>Oricola cellulosilytica gen. nov., sp. nov., a cellulose-degrading bacterium of the family Phyllobacteriaceae isolated from surface seashore water, and emended descriptions of Mesorhizobium loti and Phyllobacterium myrsinacearum.</title>
        <authorList>
            <person name="Hameed A."/>
            <person name="Shahina M."/>
            <person name="Lai W.A."/>
            <person name="Lin S.Y."/>
            <person name="Young L.S."/>
            <person name="Liu Y.C."/>
            <person name="Hsu Y.H."/>
            <person name="Young C.C."/>
        </authorList>
    </citation>
    <scope>NUCLEOTIDE SEQUENCE [LARGE SCALE GENOMIC DNA]</scope>
    <source>
        <strain evidence="5 6">KCTC 52183</strain>
    </source>
</reference>
<dbReference type="GO" id="GO:0008999">
    <property type="term" value="F:protein-N-terminal-alanine acetyltransferase activity"/>
    <property type="evidence" value="ECO:0007669"/>
    <property type="project" value="TreeGrafter"/>
</dbReference>
<evidence type="ECO:0000256" key="3">
    <source>
        <dbReference type="ARBA" id="ARBA00038502"/>
    </source>
</evidence>
<sequence length="204" mass="23096">MIAFPFRGTRQRIVSGESIYLRYPELADHSEWAALRSESESFLRPWEPAWPSDDLQRSAFRGRIRRYQQEISAGTGYPFFICSKDDDTILGGITLGNVRRGVSQSGQIGYWIGVRHKGNGVMSEALKLMCGFAFSTCGLHRLEAACIPDNTRSIRILEKAGFAREGYLRSYLKINGIWRDHVLYAQINPRHGRANTPQKQGEAV</sequence>
<dbReference type="InterPro" id="IPR016181">
    <property type="entry name" value="Acyl_CoA_acyltransferase"/>
</dbReference>
<evidence type="ECO:0000313" key="6">
    <source>
        <dbReference type="Proteomes" id="UP000291301"/>
    </source>
</evidence>
<evidence type="ECO:0000259" key="4">
    <source>
        <dbReference type="PROSITE" id="PS51186"/>
    </source>
</evidence>
<protein>
    <submittedName>
        <fullName evidence="5">N-acetyltransferase</fullName>
    </submittedName>
</protein>
<organism evidence="5 6">
    <name type="scientific">Oricola cellulosilytica</name>
    <dbReference type="NCBI Taxonomy" id="1429082"/>
    <lineage>
        <taxon>Bacteria</taxon>
        <taxon>Pseudomonadati</taxon>
        <taxon>Pseudomonadota</taxon>
        <taxon>Alphaproteobacteria</taxon>
        <taxon>Hyphomicrobiales</taxon>
        <taxon>Ahrensiaceae</taxon>
        <taxon>Oricola</taxon>
    </lineage>
</organism>
<dbReference type="PANTHER" id="PTHR43792">
    <property type="entry name" value="GNAT FAMILY, PUTATIVE (AFU_ORTHOLOGUE AFUA_3G00765)-RELATED-RELATED"/>
    <property type="match status" value="1"/>
</dbReference>
<dbReference type="InterPro" id="IPR051531">
    <property type="entry name" value="N-acetyltransferase"/>
</dbReference>
<keyword evidence="2" id="KW-0012">Acyltransferase</keyword>
<feature type="domain" description="N-acetyltransferase" evidence="4">
    <location>
        <begin position="21"/>
        <end position="189"/>
    </location>
</feature>
<dbReference type="SUPFAM" id="SSF55729">
    <property type="entry name" value="Acyl-CoA N-acyltransferases (Nat)"/>
    <property type="match status" value="1"/>
</dbReference>
<dbReference type="PANTHER" id="PTHR43792:SF8">
    <property type="entry name" value="[RIBOSOMAL PROTEIN US5]-ALANINE N-ACETYLTRANSFERASE"/>
    <property type="match status" value="1"/>
</dbReference>
<dbReference type="InterPro" id="IPR000182">
    <property type="entry name" value="GNAT_dom"/>
</dbReference>
<dbReference type="Pfam" id="PF13302">
    <property type="entry name" value="Acetyltransf_3"/>
    <property type="match status" value="1"/>
</dbReference>
<dbReference type="AlphaFoldDB" id="A0A4R0P8U7"/>
<gene>
    <name evidence="5" type="ORF">E0D97_13475</name>
</gene>